<dbReference type="RefSeq" id="WP_098782557.1">
    <property type="nucleotide sequence ID" value="NZ_NULI01000048.1"/>
</dbReference>
<evidence type="ECO:0000313" key="2">
    <source>
        <dbReference type="Proteomes" id="UP000224203"/>
    </source>
</evidence>
<name>A0A9X7GWK6_BACCE</name>
<evidence type="ECO:0000313" key="1">
    <source>
        <dbReference type="EMBL" id="PGS80308.1"/>
    </source>
</evidence>
<gene>
    <name evidence="1" type="ORF">COC69_09730</name>
</gene>
<comment type="caution">
    <text evidence="1">The sequence shown here is derived from an EMBL/GenBank/DDBJ whole genome shotgun (WGS) entry which is preliminary data.</text>
</comment>
<accession>A0A9X7GWK6</accession>
<proteinExistence type="predicted"/>
<dbReference type="EMBL" id="NULI01000048">
    <property type="protein sequence ID" value="PGS80308.1"/>
    <property type="molecule type" value="Genomic_DNA"/>
</dbReference>
<reference evidence="1 2" key="1">
    <citation type="submission" date="2017-09" db="EMBL/GenBank/DDBJ databases">
        <title>Large-scale bioinformatics analysis of Bacillus genomes uncovers conserved roles of natural products in bacterial physiology.</title>
        <authorList>
            <consortium name="Agbiome Team Llc"/>
            <person name="Bleich R.M."/>
            <person name="Grubbs K.J."/>
            <person name="Santa Maria K.C."/>
            <person name="Allen S.E."/>
            <person name="Farag S."/>
            <person name="Shank E.A."/>
            <person name="Bowers A."/>
        </authorList>
    </citation>
    <scope>NUCLEOTIDE SEQUENCE [LARGE SCALE GENOMIC DNA]</scope>
    <source>
        <strain evidence="1 2">AFS041711</strain>
    </source>
</reference>
<dbReference type="Proteomes" id="UP000224203">
    <property type="component" value="Unassembled WGS sequence"/>
</dbReference>
<dbReference type="NCBIfam" id="NF033495">
    <property type="entry name" value="phage_BC1881"/>
    <property type="match status" value="1"/>
</dbReference>
<sequence>MKLMDVSTKKLREELEKREEIITIYVEPYEKIEIGGIVVDGPAVILIDKN</sequence>
<dbReference type="AlphaFoldDB" id="A0A9X7GWK6"/>
<evidence type="ECO:0008006" key="3">
    <source>
        <dbReference type="Google" id="ProtNLM"/>
    </source>
</evidence>
<organism evidence="1 2">
    <name type="scientific">Bacillus cereus</name>
    <dbReference type="NCBI Taxonomy" id="1396"/>
    <lineage>
        <taxon>Bacteria</taxon>
        <taxon>Bacillati</taxon>
        <taxon>Bacillota</taxon>
        <taxon>Bacilli</taxon>
        <taxon>Bacillales</taxon>
        <taxon>Bacillaceae</taxon>
        <taxon>Bacillus</taxon>
        <taxon>Bacillus cereus group</taxon>
    </lineage>
</organism>
<protein>
    <recommendedName>
        <fullName evidence="3">BC1881 family protein</fullName>
    </recommendedName>
</protein>
<dbReference type="InterPro" id="IPR047901">
    <property type="entry name" value="BC1881-like"/>
</dbReference>